<dbReference type="InterPro" id="IPR036388">
    <property type="entry name" value="WH-like_DNA-bd_sf"/>
</dbReference>
<dbReference type="InterPro" id="IPR036390">
    <property type="entry name" value="WH_DNA-bd_sf"/>
</dbReference>
<protein>
    <submittedName>
        <fullName evidence="1">DUF3253 domain-containing protein</fullName>
    </submittedName>
</protein>
<dbReference type="SUPFAM" id="SSF46785">
    <property type="entry name" value="Winged helix' DNA-binding domain"/>
    <property type="match status" value="1"/>
</dbReference>
<proteinExistence type="predicted"/>
<dbReference type="EMBL" id="JBHLSW010000007">
    <property type="protein sequence ID" value="MFC0634569.1"/>
    <property type="molecule type" value="Genomic_DNA"/>
</dbReference>
<dbReference type="InterPro" id="IPR021660">
    <property type="entry name" value="DUF3253"/>
</dbReference>
<comment type="caution">
    <text evidence="1">The sequence shown here is derived from an EMBL/GenBank/DDBJ whole genome shotgun (WGS) entry which is preliminary data.</text>
</comment>
<gene>
    <name evidence="1" type="ORF">ACFFGE_11875</name>
</gene>
<reference evidence="1 2" key="1">
    <citation type="submission" date="2024-09" db="EMBL/GenBank/DDBJ databases">
        <authorList>
            <person name="Sun Q."/>
            <person name="Mori K."/>
        </authorList>
    </citation>
    <scope>NUCLEOTIDE SEQUENCE [LARGE SCALE GENOMIC DNA]</scope>
    <source>
        <strain evidence="1 2">NCAIM B.02621</strain>
    </source>
</reference>
<dbReference type="Gene3D" id="1.10.10.10">
    <property type="entry name" value="Winged helix-like DNA-binding domain superfamily/Winged helix DNA-binding domain"/>
    <property type="match status" value="1"/>
</dbReference>
<name>A0ABV6R4L7_9CAUL</name>
<accession>A0ABV6R4L7</accession>
<organism evidence="1 2">
    <name type="scientific">Brevundimonas balnearis</name>
    <dbReference type="NCBI Taxonomy" id="1572858"/>
    <lineage>
        <taxon>Bacteria</taxon>
        <taxon>Pseudomonadati</taxon>
        <taxon>Pseudomonadota</taxon>
        <taxon>Alphaproteobacteria</taxon>
        <taxon>Caulobacterales</taxon>
        <taxon>Caulobacteraceae</taxon>
        <taxon>Brevundimonas</taxon>
    </lineage>
</organism>
<evidence type="ECO:0000313" key="1">
    <source>
        <dbReference type="EMBL" id="MFC0634569.1"/>
    </source>
</evidence>
<dbReference type="Pfam" id="PF11625">
    <property type="entry name" value="DUF3253"/>
    <property type="match status" value="1"/>
</dbReference>
<sequence length="90" mass="9825">MSDPIEDEIFNQLARRDAGKSICPSEVAKVIAPERWQREMGRVRAVATGLARQGRLVITKKGKPVDPDAFKGVIRLRLPLADEGAKSGGE</sequence>
<keyword evidence="2" id="KW-1185">Reference proteome</keyword>
<dbReference type="Proteomes" id="UP001589906">
    <property type="component" value="Unassembled WGS sequence"/>
</dbReference>
<evidence type="ECO:0000313" key="2">
    <source>
        <dbReference type="Proteomes" id="UP001589906"/>
    </source>
</evidence>
<dbReference type="RefSeq" id="WP_376836613.1">
    <property type="nucleotide sequence ID" value="NZ_JBHLSW010000007.1"/>
</dbReference>